<protein>
    <submittedName>
        <fullName evidence="1">Uncharacterized protein</fullName>
    </submittedName>
</protein>
<accession>E6VFL6</accession>
<dbReference type="HOGENOM" id="CLU_1474110_0_0_5"/>
<dbReference type="AlphaFoldDB" id="E6VFL6"/>
<proteinExistence type="predicted"/>
<sequence>MIQIPLSQIPSAEEFEAAVEAYRAALEAHRSGPPGVPQPRTAELVEAVIGREPDDHPVVAQRAPDRIVVLPYEIVDDRPLPPEVPVMPLEQRKAALMMELQRAAQDAAAAVLSPARARLLSFDATEAMSVPEEARTPAQVAAIDAWSGFNSAMHDIRRRTTEIEVVIEDLTEASIGGFSLPQF</sequence>
<evidence type="ECO:0000313" key="1">
    <source>
        <dbReference type="EMBL" id="ADU44108.1"/>
    </source>
</evidence>
<dbReference type="Proteomes" id="UP000001402">
    <property type="component" value="Chromosome"/>
</dbReference>
<organism evidence="1 2">
    <name type="scientific">Rhodopseudomonas palustris (strain DX-1)</name>
    <dbReference type="NCBI Taxonomy" id="652103"/>
    <lineage>
        <taxon>Bacteria</taxon>
        <taxon>Pseudomonadati</taxon>
        <taxon>Pseudomonadota</taxon>
        <taxon>Alphaproteobacteria</taxon>
        <taxon>Hyphomicrobiales</taxon>
        <taxon>Nitrobacteraceae</taxon>
        <taxon>Rhodopseudomonas</taxon>
    </lineage>
</organism>
<reference evidence="1" key="1">
    <citation type="submission" date="2010-12" db="EMBL/GenBank/DDBJ databases">
        <title>Complete sequence of Rhodopseudomonas palustris DX-1.</title>
        <authorList>
            <consortium name="US DOE Joint Genome Institute"/>
            <person name="Lucas S."/>
            <person name="Copeland A."/>
            <person name="Lapidus A."/>
            <person name="Cheng J.-F."/>
            <person name="Goodwin L."/>
            <person name="Pitluck S."/>
            <person name="Misra M."/>
            <person name="Chertkov O."/>
            <person name="Detter J.C."/>
            <person name="Han C."/>
            <person name="Tapia R."/>
            <person name="Land M."/>
            <person name="Hauser L."/>
            <person name="Kyrpides N."/>
            <person name="Ivanova N."/>
            <person name="Ovchinnikova G."/>
            <person name="Logan B."/>
            <person name="Oda Y."/>
            <person name="Harwood C."/>
            <person name="Woyke T."/>
        </authorList>
    </citation>
    <scope>NUCLEOTIDE SEQUENCE [LARGE SCALE GENOMIC DNA]</scope>
    <source>
        <strain evidence="1">DX-1</strain>
    </source>
</reference>
<evidence type="ECO:0000313" key="2">
    <source>
        <dbReference type="Proteomes" id="UP000001402"/>
    </source>
</evidence>
<gene>
    <name evidence="1" type="ordered locus">Rpdx1_2517</name>
</gene>
<dbReference type="BioCyc" id="RPAL652103:RPDX1_RS12385-MONOMER"/>
<dbReference type="EMBL" id="CP002418">
    <property type="protein sequence ID" value="ADU44108.1"/>
    <property type="molecule type" value="Genomic_DNA"/>
</dbReference>
<dbReference type="STRING" id="652103.Rpdx1_2517"/>
<dbReference type="KEGG" id="rpx:Rpdx1_2517"/>
<name>E6VFL6_RHOPX</name>